<feature type="transmembrane region" description="Helical" evidence="2">
    <location>
        <begin position="7"/>
        <end position="29"/>
    </location>
</feature>
<keyword evidence="4" id="KW-0378">Hydrolase</keyword>
<accession>A0A3B0YAQ8</accession>
<gene>
    <name evidence="4" type="ORF">MNBD_GAMMA10-2574</name>
</gene>
<dbReference type="InterPro" id="IPR052894">
    <property type="entry name" value="AsmA-related"/>
</dbReference>
<dbReference type="EC" id="3.2.2.-" evidence="4"/>
<dbReference type="Pfam" id="PF05170">
    <property type="entry name" value="AsmA"/>
    <property type="match status" value="1"/>
</dbReference>
<keyword evidence="2" id="KW-1133">Transmembrane helix</keyword>
<evidence type="ECO:0000256" key="1">
    <source>
        <dbReference type="SAM" id="Coils"/>
    </source>
</evidence>
<name>A0A3B0YAQ8_9ZZZZ</name>
<evidence type="ECO:0000256" key="2">
    <source>
        <dbReference type="SAM" id="Phobius"/>
    </source>
</evidence>
<keyword evidence="2" id="KW-0472">Membrane</keyword>
<dbReference type="InterPro" id="IPR007844">
    <property type="entry name" value="AsmA"/>
</dbReference>
<feature type="domain" description="AsmA" evidence="3">
    <location>
        <begin position="2"/>
        <end position="619"/>
    </location>
</feature>
<dbReference type="GO" id="GO:0090313">
    <property type="term" value="P:regulation of protein targeting to membrane"/>
    <property type="evidence" value="ECO:0007669"/>
    <property type="project" value="TreeGrafter"/>
</dbReference>
<evidence type="ECO:0000313" key="4">
    <source>
        <dbReference type="EMBL" id="VAW71289.1"/>
    </source>
</evidence>
<organism evidence="4">
    <name type="scientific">hydrothermal vent metagenome</name>
    <dbReference type="NCBI Taxonomy" id="652676"/>
    <lineage>
        <taxon>unclassified sequences</taxon>
        <taxon>metagenomes</taxon>
        <taxon>ecological metagenomes</taxon>
    </lineage>
</organism>
<dbReference type="PANTHER" id="PTHR30441:SF4">
    <property type="entry name" value="PROTEIN ASMA"/>
    <property type="match status" value="1"/>
</dbReference>
<proteinExistence type="predicted"/>
<dbReference type="EMBL" id="UOFJ01000586">
    <property type="protein sequence ID" value="VAW71289.1"/>
    <property type="molecule type" value="Genomic_DNA"/>
</dbReference>
<dbReference type="GO" id="GO:0005886">
    <property type="term" value="C:plasma membrane"/>
    <property type="evidence" value="ECO:0007669"/>
    <property type="project" value="TreeGrafter"/>
</dbReference>
<feature type="coiled-coil region" evidence="1">
    <location>
        <begin position="696"/>
        <end position="729"/>
    </location>
</feature>
<keyword evidence="2" id="KW-0812">Transmembrane</keyword>
<dbReference type="PANTHER" id="PTHR30441">
    <property type="entry name" value="DUF748 DOMAIN-CONTAINING PROTEIN"/>
    <property type="match status" value="1"/>
</dbReference>
<dbReference type="GO" id="GO:0016798">
    <property type="term" value="F:hydrolase activity, acting on glycosyl bonds"/>
    <property type="evidence" value="ECO:0007669"/>
    <property type="project" value="UniProtKB-KW"/>
</dbReference>
<keyword evidence="4" id="KW-0326">Glycosidase</keyword>
<keyword evidence="1" id="KW-0175">Coiled coil</keyword>
<evidence type="ECO:0000259" key="3">
    <source>
        <dbReference type="Pfam" id="PF05170"/>
    </source>
</evidence>
<dbReference type="AlphaFoldDB" id="A0A3B0YAQ8"/>
<reference evidence="4" key="1">
    <citation type="submission" date="2018-06" db="EMBL/GenBank/DDBJ databases">
        <authorList>
            <person name="Zhirakovskaya E."/>
        </authorList>
    </citation>
    <scope>NUCLEOTIDE SEQUENCE</scope>
</reference>
<protein>
    <submittedName>
        <fullName evidence="4">A/G-specific adenine glycosylase</fullName>
        <ecNumber evidence="4">3.2.2.-</ecNumber>
    </submittedName>
</protein>
<sequence>MKFIKISLYLIVGFFVIAVLAVGVILASFDTDKYEAVISKEVKKTTGRELTIGNIEFSLFPWLGFEVRQLALSNAAGFDAEHMAKVARLDAHIELISLFKGDIRVDTVRVHELQLFLGKNKQAQTNWDDILQKLAADSDAVDQGKSEDEDKDAAEDASSILAVSINGVSFKDGTVQWEDASTGQSVSVGQLNLQTGAIRPNKALPLSLSADVSLSEPQASIKLDLQASVEFDQAFQQISVKGLEINTAVKTSGLPGGEMQADIKTDIRLDLQKQTARLSDLNIQSGGLELRVQADATQLSDAPQVKGKITLKRFDPTALVKLLAIELPVMSSSEVLKSAAMQVDFSATETSLNLQSLLINLDQSAIKGGLSVRQFDKPIIKYQLALDQINLDDYLPPAEEKPAADSAAPPNVRANAAKADVPINLPVDMLRGLNISGEFKLGKLQAFEQSISNFRVVTSAAGGLIKLREIKASLLEGSLSASAQLDVRKKTPQYALKLNATEINADSVLSPILQKMSGKEEMRLSGKSNVSLDVKSRGQSVNALTANSNGQFKFSMGKAQLYGMDAEYFVRQGVIGYLEKKQYPVPEKWRKTYQPRDTTALKKAQATAVIRNGVIDNRDLLLDSSRFKITGAGKINLVKEVLDYRAVVDVNPVETKTAADRVLDVPMPVFVRGGFAQPEVSIDTRVWRKSVGKELKAEVKKEIKQAIKKENKEKIKVKKEKAKEKLKDKLRGLFK</sequence>